<feature type="domain" description="YhdP central" evidence="1">
    <location>
        <begin position="1"/>
        <end position="136"/>
    </location>
</feature>
<proteinExistence type="predicted"/>
<organism evidence="2 3">
    <name type="scientific">Paraglaciecola aquimarina</name>
    <dbReference type="NCBI Taxonomy" id="1235557"/>
    <lineage>
        <taxon>Bacteria</taxon>
        <taxon>Pseudomonadati</taxon>
        <taxon>Pseudomonadota</taxon>
        <taxon>Gammaproteobacteria</taxon>
        <taxon>Alteromonadales</taxon>
        <taxon>Alteromonadaceae</taxon>
        <taxon>Paraglaciecola</taxon>
    </lineage>
</organism>
<dbReference type="Proteomes" id="UP001247805">
    <property type="component" value="Unassembled WGS sequence"/>
</dbReference>
<accession>A0ABU3SSW8</accession>
<dbReference type="PANTHER" id="PTHR38690:SF1">
    <property type="entry name" value="PROTEASE"/>
    <property type="match status" value="1"/>
</dbReference>
<dbReference type="PANTHER" id="PTHR38690">
    <property type="entry name" value="PROTEASE-RELATED"/>
    <property type="match status" value="1"/>
</dbReference>
<sequence length="143" mass="15380">MDVKLTHLAAKIPVLQDGAVLTIDAKASAEGQQVTELMLQSDLADSLGVTLQKVQVSGELSTDLHLHIPLTGEDVVAKGEVHLAENEVLIADLDLMLAKVSGDVAFVNDEIFFDNIDGLLLNQKVDVEFTGAQKSKVIKLKSY</sequence>
<keyword evidence="3" id="KW-1185">Reference proteome</keyword>
<reference evidence="2 3" key="1">
    <citation type="submission" date="2023-10" db="EMBL/GenBank/DDBJ databases">
        <title>Glaciecola aquimarina strain GGW-M5 nov., isolated from a coastal seawater.</title>
        <authorList>
            <person name="Bayburt H."/>
            <person name="Kim J.M."/>
            <person name="Choi B.J."/>
            <person name="Jeon C.O."/>
        </authorList>
    </citation>
    <scope>NUCLEOTIDE SEQUENCE [LARGE SCALE GENOMIC DNA]</scope>
    <source>
        <strain evidence="2 3">KCTC 32108</strain>
    </source>
</reference>
<comment type="caution">
    <text evidence="2">The sequence shown here is derived from an EMBL/GenBank/DDBJ whole genome shotgun (WGS) entry which is preliminary data.</text>
</comment>
<dbReference type="InterPro" id="IPR011836">
    <property type="entry name" value="YhdP"/>
</dbReference>
<gene>
    <name evidence="2" type="ORF">RS130_03440</name>
</gene>
<evidence type="ECO:0000259" key="1">
    <source>
        <dbReference type="Pfam" id="PF13116"/>
    </source>
</evidence>
<protein>
    <submittedName>
        <fullName evidence="2">DUF3971 domain-containing protein</fullName>
    </submittedName>
</protein>
<evidence type="ECO:0000313" key="2">
    <source>
        <dbReference type="EMBL" id="MDU0353108.1"/>
    </source>
</evidence>
<evidence type="ECO:0000313" key="3">
    <source>
        <dbReference type="Proteomes" id="UP001247805"/>
    </source>
</evidence>
<dbReference type="InterPro" id="IPR025263">
    <property type="entry name" value="YhdP_central"/>
</dbReference>
<dbReference type="EMBL" id="JAWDIO010000002">
    <property type="protein sequence ID" value="MDU0353108.1"/>
    <property type="molecule type" value="Genomic_DNA"/>
</dbReference>
<name>A0ABU3SSW8_9ALTE</name>
<dbReference type="Pfam" id="PF13116">
    <property type="entry name" value="YhdP"/>
    <property type="match status" value="1"/>
</dbReference>